<dbReference type="InterPro" id="IPR000089">
    <property type="entry name" value="Biotin_lipoyl"/>
</dbReference>
<dbReference type="Proteomes" id="UP001138661">
    <property type="component" value="Unassembled WGS sequence"/>
</dbReference>
<keyword evidence="5" id="KW-1185">Reference proteome</keyword>
<evidence type="ECO:0000313" key="4">
    <source>
        <dbReference type="EMBL" id="MBW4706378.1"/>
    </source>
</evidence>
<dbReference type="PANTHER" id="PTHR23151">
    <property type="entry name" value="DIHYDROLIPOAMIDE ACETYL/SUCCINYL-TRANSFERASE-RELATED"/>
    <property type="match status" value="1"/>
</dbReference>
<protein>
    <submittedName>
        <fullName evidence="4">Pyruvate dehydrogenase</fullName>
    </submittedName>
</protein>
<dbReference type="PROSITE" id="PS50968">
    <property type="entry name" value="BIOTINYL_LIPOYL"/>
    <property type="match status" value="2"/>
</dbReference>
<feature type="domain" description="Lipoyl-binding" evidence="3">
    <location>
        <begin position="2"/>
        <end position="77"/>
    </location>
</feature>
<accession>A0A9X1K0E1</accession>
<dbReference type="GO" id="GO:0045254">
    <property type="term" value="C:pyruvate dehydrogenase complex"/>
    <property type="evidence" value="ECO:0007669"/>
    <property type="project" value="InterPro"/>
</dbReference>
<dbReference type="RefSeq" id="WP_219497974.1">
    <property type="nucleotide sequence ID" value="NZ_JAHXDN010000001.1"/>
</dbReference>
<dbReference type="InterPro" id="IPR003016">
    <property type="entry name" value="2-oxoA_DH_lipoyl-BS"/>
</dbReference>
<feature type="region of interest" description="Disordered" evidence="2">
    <location>
        <begin position="81"/>
        <end position="101"/>
    </location>
</feature>
<organism evidence="4 5">
    <name type="scientific">Roseobacter insulae</name>
    <dbReference type="NCBI Taxonomy" id="2859783"/>
    <lineage>
        <taxon>Bacteria</taxon>
        <taxon>Pseudomonadati</taxon>
        <taxon>Pseudomonadota</taxon>
        <taxon>Alphaproteobacteria</taxon>
        <taxon>Rhodobacterales</taxon>
        <taxon>Roseobacteraceae</taxon>
        <taxon>Roseobacter</taxon>
    </lineage>
</organism>
<dbReference type="CDD" id="cd06849">
    <property type="entry name" value="lipoyl_domain"/>
    <property type="match status" value="2"/>
</dbReference>
<dbReference type="PROSITE" id="PS00189">
    <property type="entry name" value="LIPOYL"/>
    <property type="match status" value="2"/>
</dbReference>
<name>A0A9X1K0E1_9RHOB</name>
<dbReference type="EMBL" id="JAHXDN010000001">
    <property type="protein sequence ID" value="MBW4706378.1"/>
    <property type="molecule type" value="Genomic_DNA"/>
</dbReference>
<feature type="region of interest" description="Disordered" evidence="2">
    <location>
        <begin position="199"/>
        <end position="239"/>
    </location>
</feature>
<comment type="caution">
    <text evidence="4">The sequence shown here is derived from an EMBL/GenBank/DDBJ whole genome shotgun (WGS) entry which is preliminary data.</text>
</comment>
<evidence type="ECO:0000256" key="1">
    <source>
        <dbReference type="ARBA" id="ARBA00001938"/>
    </source>
</evidence>
<feature type="compositionally biased region" description="Low complexity" evidence="2">
    <location>
        <begin position="206"/>
        <end position="228"/>
    </location>
</feature>
<reference evidence="4" key="1">
    <citation type="submission" date="2021-07" db="EMBL/GenBank/DDBJ databases">
        <title>Roseobacter insulae sp. nov., isolated from a tidal flat.</title>
        <authorList>
            <person name="Park S."/>
            <person name="Yoon J.-H."/>
        </authorList>
    </citation>
    <scope>NUCLEOTIDE SEQUENCE</scope>
    <source>
        <strain evidence="4">YSTF-M11</strain>
    </source>
</reference>
<feature type="compositionally biased region" description="Low complexity" evidence="2">
    <location>
        <begin position="91"/>
        <end position="101"/>
    </location>
</feature>
<dbReference type="PANTHER" id="PTHR23151:SF90">
    <property type="entry name" value="DIHYDROLIPOYLLYSINE-RESIDUE ACETYLTRANSFERASE COMPONENT OF PYRUVATE DEHYDROGENASE COMPLEX, MITOCHONDRIAL-RELATED"/>
    <property type="match status" value="1"/>
</dbReference>
<evidence type="ECO:0000313" key="5">
    <source>
        <dbReference type="Proteomes" id="UP001138661"/>
    </source>
</evidence>
<feature type="domain" description="Lipoyl-binding" evidence="3">
    <location>
        <begin position="105"/>
        <end position="180"/>
    </location>
</feature>
<proteinExistence type="predicted"/>
<evidence type="ECO:0000256" key="2">
    <source>
        <dbReference type="SAM" id="MobiDB-lite"/>
    </source>
</evidence>
<comment type="cofactor">
    <cofactor evidence="1">
        <name>(R)-lipoate</name>
        <dbReference type="ChEBI" id="CHEBI:83088"/>
    </cofactor>
</comment>
<sequence>MPHDVTMPQLGMAQDAGTIVSWLKDEGAEVAEGDLLFEVETDKATLEVEALASGFLTNIAATVGEEVAVGAVIARISETAADTEDAAPGQASPAPVEAPAEKPAGTHVAMPQLGMAQDAGLLVAWHKRPGDAVSADDILFEVETDKSTMEVEAGIDGFLAATFAHAGENVLVGETVAIISSTSPSEPFASAVTESVSGAVPKTAPEEPSADAVASPAAPPITQAQAPVTPQPPRARASQNGRILASPKLRRLAAAENLDLALLADAGHLHPYHTRDLETLRRLSLEAAQETTPSVATASVHLVAETAVDGSHAIAEWAASTHGVSARRCLASLFAGALHEDAPFSVAVETRQGRETYLVSKASGFSQVVPSDEDPIWVLRDYRGSRLKTVALGAEAHPVVTLTDLPTSGGVRITLESAPNRITPSEALMLITTFADCIEEPLRHIL</sequence>
<dbReference type="AlphaFoldDB" id="A0A9X1K0E1"/>
<keyword evidence="4" id="KW-0670">Pyruvate</keyword>
<dbReference type="GO" id="GO:0006086">
    <property type="term" value="P:pyruvate decarboxylation to acetyl-CoA"/>
    <property type="evidence" value="ECO:0007669"/>
    <property type="project" value="InterPro"/>
</dbReference>
<evidence type="ECO:0000259" key="3">
    <source>
        <dbReference type="PROSITE" id="PS50968"/>
    </source>
</evidence>
<dbReference type="Pfam" id="PF00364">
    <property type="entry name" value="Biotin_lipoyl"/>
    <property type="match status" value="2"/>
</dbReference>
<gene>
    <name evidence="4" type="ORF">KX928_01100</name>
</gene>
<dbReference type="InterPro" id="IPR045257">
    <property type="entry name" value="E2/Pdx1"/>
</dbReference>